<protein>
    <submittedName>
        <fullName evidence="9">ABC transporter permease</fullName>
    </submittedName>
</protein>
<keyword evidence="5 7" id="KW-1133">Transmembrane helix</keyword>
<dbReference type="GeneID" id="303114240"/>
<keyword evidence="6 7" id="KW-0472">Membrane</keyword>
<evidence type="ECO:0000256" key="1">
    <source>
        <dbReference type="ARBA" id="ARBA00004651"/>
    </source>
</evidence>
<name>A0A6L5Y5W5_9FIRM</name>
<dbReference type="RefSeq" id="WP_154573744.1">
    <property type="nucleotide sequence ID" value="NZ_JAQXGS010000077.1"/>
</dbReference>
<feature type="domain" description="ABC transmembrane type-1" evidence="8">
    <location>
        <begin position="79"/>
        <end position="268"/>
    </location>
</feature>
<gene>
    <name evidence="9" type="ORF">FYJ64_02790</name>
</gene>
<dbReference type="Pfam" id="PF00528">
    <property type="entry name" value="BPD_transp_1"/>
    <property type="match status" value="1"/>
</dbReference>
<dbReference type="Gene3D" id="1.10.3720.10">
    <property type="entry name" value="MetI-like"/>
    <property type="match status" value="1"/>
</dbReference>
<sequence>MNESPFREFWKSCYKNGNFMVGSIMILSVIFIAIFANQIAPYSYTDIHESDILTAPCAQYIFGTDDMGRDLFSRIVFGTRITLEVAIIGAGLQLIVGVLVGLLCGYYGGAADRALTFVADLTWCIPGMIMALAVVTIIGSGLIKAIIAISIVAWAAYARMVRAKTMSIKNMAFIETGRSFGESDWSLMFRYILPNIVPILIVTVSMQLPGTILSTTTLSFLGVGSQPPSPDWGLMVAEGINFVEQGPWMAIFPGLALVYVVLGFNIMGEGLRDLLDPRMKSQ</sequence>
<keyword evidence="3" id="KW-1003">Cell membrane</keyword>
<proteinExistence type="inferred from homology"/>
<evidence type="ECO:0000256" key="4">
    <source>
        <dbReference type="ARBA" id="ARBA00022692"/>
    </source>
</evidence>
<evidence type="ECO:0000256" key="2">
    <source>
        <dbReference type="ARBA" id="ARBA00022448"/>
    </source>
</evidence>
<evidence type="ECO:0000313" key="9">
    <source>
        <dbReference type="EMBL" id="MST51257.1"/>
    </source>
</evidence>
<dbReference type="PANTHER" id="PTHR43386">
    <property type="entry name" value="OLIGOPEPTIDE TRANSPORT SYSTEM PERMEASE PROTEIN APPC"/>
    <property type="match status" value="1"/>
</dbReference>
<organism evidence="9 10">
    <name type="scientific">Hornefia butyriciproducens</name>
    <dbReference type="NCBI Taxonomy" id="2652293"/>
    <lineage>
        <taxon>Bacteria</taxon>
        <taxon>Bacillati</taxon>
        <taxon>Bacillota</taxon>
        <taxon>Clostridia</taxon>
        <taxon>Peptostreptococcales</taxon>
        <taxon>Anaerovoracaceae</taxon>
        <taxon>Hornefia</taxon>
    </lineage>
</organism>
<comment type="subcellular location">
    <subcellularLocation>
        <location evidence="1 7">Cell membrane</location>
        <topology evidence="1 7">Multi-pass membrane protein</topology>
    </subcellularLocation>
</comment>
<dbReference type="GO" id="GO:0055085">
    <property type="term" value="P:transmembrane transport"/>
    <property type="evidence" value="ECO:0007669"/>
    <property type="project" value="InterPro"/>
</dbReference>
<evidence type="ECO:0000313" key="10">
    <source>
        <dbReference type="Proteomes" id="UP000474676"/>
    </source>
</evidence>
<comment type="caution">
    <text evidence="9">The sequence shown here is derived from an EMBL/GenBank/DDBJ whole genome shotgun (WGS) entry which is preliminary data.</text>
</comment>
<feature type="transmembrane region" description="Helical" evidence="7">
    <location>
        <begin position="128"/>
        <end position="157"/>
    </location>
</feature>
<dbReference type="PROSITE" id="PS50928">
    <property type="entry name" value="ABC_TM1"/>
    <property type="match status" value="1"/>
</dbReference>
<dbReference type="InterPro" id="IPR050366">
    <property type="entry name" value="BP-dependent_transpt_permease"/>
</dbReference>
<dbReference type="InterPro" id="IPR000515">
    <property type="entry name" value="MetI-like"/>
</dbReference>
<evidence type="ECO:0000256" key="7">
    <source>
        <dbReference type="RuleBase" id="RU363032"/>
    </source>
</evidence>
<dbReference type="CDD" id="cd06261">
    <property type="entry name" value="TM_PBP2"/>
    <property type="match status" value="1"/>
</dbReference>
<feature type="transmembrane region" description="Helical" evidence="7">
    <location>
        <begin position="81"/>
        <end position="108"/>
    </location>
</feature>
<dbReference type="PANTHER" id="PTHR43386:SF1">
    <property type="entry name" value="D,D-DIPEPTIDE TRANSPORT SYSTEM PERMEASE PROTEIN DDPC-RELATED"/>
    <property type="match status" value="1"/>
</dbReference>
<accession>A0A6L5Y5W5</accession>
<dbReference type="SUPFAM" id="SSF161098">
    <property type="entry name" value="MetI-like"/>
    <property type="match status" value="1"/>
</dbReference>
<evidence type="ECO:0000259" key="8">
    <source>
        <dbReference type="PROSITE" id="PS50928"/>
    </source>
</evidence>
<keyword evidence="2 7" id="KW-0813">Transport</keyword>
<dbReference type="EMBL" id="VUMZ01000002">
    <property type="protein sequence ID" value="MST51257.1"/>
    <property type="molecule type" value="Genomic_DNA"/>
</dbReference>
<evidence type="ECO:0000256" key="6">
    <source>
        <dbReference type="ARBA" id="ARBA00023136"/>
    </source>
</evidence>
<dbReference type="Proteomes" id="UP000474676">
    <property type="component" value="Unassembled WGS sequence"/>
</dbReference>
<dbReference type="InterPro" id="IPR035906">
    <property type="entry name" value="MetI-like_sf"/>
</dbReference>
<feature type="transmembrane region" description="Helical" evidence="7">
    <location>
        <begin position="188"/>
        <end position="208"/>
    </location>
</feature>
<comment type="similarity">
    <text evidence="7">Belongs to the binding-protein-dependent transport system permease family.</text>
</comment>
<keyword evidence="10" id="KW-1185">Reference proteome</keyword>
<feature type="transmembrane region" description="Helical" evidence="7">
    <location>
        <begin position="20"/>
        <end position="40"/>
    </location>
</feature>
<dbReference type="Pfam" id="PF12911">
    <property type="entry name" value="OppC_N"/>
    <property type="match status" value="1"/>
</dbReference>
<dbReference type="InterPro" id="IPR025966">
    <property type="entry name" value="OppC_N"/>
</dbReference>
<evidence type="ECO:0000256" key="3">
    <source>
        <dbReference type="ARBA" id="ARBA00022475"/>
    </source>
</evidence>
<dbReference type="AlphaFoldDB" id="A0A6L5Y5W5"/>
<dbReference type="GO" id="GO:0005886">
    <property type="term" value="C:plasma membrane"/>
    <property type="evidence" value="ECO:0007669"/>
    <property type="project" value="UniProtKB-SubCell"/>
</dbReference>
<evidence type="ECO:0000256" key="5">
    <source>
        <dbReference type="ARBA" id="ARBA00022989"/>
    </source>
</evidence>
<keyword evidence="4 7" id="KW-0812">Transmembrane</keyword>
<feature type="transmembrane region" description="Helical" evidence="7">
    <location>
        <begin position="248"/>
        <end position="268"/>
    </location>
</feature>
<reference evidence="9 10" key="1">
    <citation type="submission" date="2019-08" db="EMBL/GenBank/DDBJ databases">
        <title>In-depth cultivation of the pig gut microbiome towards novel bacterial diversity and tailored functional studies.</title>
        <authorList>
            <person name="Wylensek D."/>
            <person name="Hitch T.C.A."/>
            <person name="Clavel T."/>
        </authorList>
    </citation>
    <scope>NUCLEOTIDE SEQUENCE [LARGE SCALE GENOMIC DNA]</scope>
    <source>
        <strain evidence="9 10">WCA-MUC-591-APC-3H</strain>
    </source>
</reference>